<comment type="caution">
    <text evidence="6">The sequence shown here is derived from an EMBL/GenBank/DDBJ whole genome shotgun (WGS) entry which is preliminary data.</text>
</comment>
<name>A0AA39I1X4_9BILA</name>
<dbReference type="CDD" id="cd00190">
    <property type="entry name" value="Tryp_SPc"/>
    <property type="match status" value="1"/>
</dbReference>
<dbReference type="PRINTS" id="PR00722">
    <property type="entry name" value="CHYMOTRYPSIN"/>
</dbReference>
<evidence type="ECO:0000256" key="4">
    <source>
        <dbReference type="SAM" id="SignalP"/>
    </source>
</evidence>
<sequence>MSITLLVLVAVVATSSAAPFNTSELIYGGQVVNVPYFPFQLILMYDSGKEEAWCGATLISPRYALTAAHCALKFAKEHTTVYGGVYDIKHLENEWSQYSTINNYIIHPHFSGNTTLANNDIALIELNREFKETVTVKPIKIDLLWLLPEFPGGDVAIIGFGRSGSKENSQRNNLLQYAQVNVIDRNICALDWYNHDKTIISVEQICTTTTNSGALAGDSGGPVVYQRFVPASGATEFRQLGIISFGEPSTNLPNVHVRVPSFCQWIADNTNPRVDCSL</sequence>
<keyword evidence="3" id="KW-0720">Serine protease</keyword>
<keyword evidence="4" id="KW-0732">Signal</keyword>
<evidence type="ECO:0000256" key="2">
    <source>
        <dbReference type="ARBA" id="ARBA00024195"/>
    </source>
</evidence>
<keyword evidence="3" id="KW-0378">Hydrolase</keyword>
<dbReference type="Pfam" id="PF00089">
    <property type="entry name" value="Trypsin"/>
    <property type="match status" value="1"/>
</dbReference>
<dbReference type="SMART" id="SM00020">
    <property type="entry name" value="Tryp_SPc"/>
    <property type="match status" value="1"/>
</dbReference>
<dbReference type="FunFam" id="2.40.10.10:FF:000068">
    <property type="entry name" value="transmembrane protease serine 2"/>
    <property type="match status" value="1"/>
</dbReference>
<dbReference type="InterPro" id="IPR001254">
    <property type="entry name" value="Trypsin_dom"/>
</dbReference>
<dbReference type="PANTHER" id="PTHR24256">
    <property type="entry name" value="TRYPTASE-RELATED"/>
    <property type="match status" value="1"/>
</dbReference>
<feature type="domain" description="Peptidase S1" evidence="5">
    <location>
        <begin position="26"/>
        <end position="271"/>
    </location>
</feature>
<keyword evidence="7" id="KW-1185">Reference proteome</keyword>
<evidence type="ECO:0000256" key="3">
    <source>
        <dbReference type="RuleBase" id="RU363034"/>
    </source>
</evidence>
<feature type="signal peptide" evidence="4">
    <location>
        <begin position="1"/>
        <end position="17"/>
    </location>
</feature>
<dbReference type="Gene3D" id="2.40.10.10">
    <property type="entry name" value="Trypsin-like serine proteases"/>
    <property type="match status" value="1"/>
</dbReference>
<dbReference type="PROSITE" id="PS00135">
    <property type="entry name" value="TRYPSIN_SER"/>
    <property type="match status" value="1"/>
</dbReference>
<dbReference type="PROSITE" id="PS50240">
    <property type="entry name" value="TRYPSIN_DOM"/>
    <property type="match status" value="1"/>
</dbReference>
<dbReference type="InterPro" id="IPR033116">
    <property type="entry name" value="TRYPSIN_SER"/>
</dbReference>
<dbReference type="InterPro" id="IPR009003">
    <property type="entry name" value="Peptidase_S1_PA"/>
</dbReference>
<evidence type="ECO:0000313" key="6">
    <source>
        <dbReference type="EMBL" id="KAK0414972.1"/>
    </source>
</evidence>
<comment type="similarity">
    <text evidence="2">Belongs to the peptidase S1 family. CLIP subfamily.</text>
</comment>
<dbReference type="SUPFAM" id="SSF50494">
    <property type="entry name" value="Trypsin-like serine proteases"/>
    <property type="match status" value="1"/>
</dbReference>
<dbReference type="GO" id="GO:0004252">
    <property type="term" value="F:serine-type endopeptidase activity"/>
    <property type="evidence" value="ECO:0007669"/>
    <property type="project" value="InterPro"/>
</dbReference>
<accession>A0AA39I1X4</accession>
<proteinExistence type="inferred from homology"/>
<evidence type="ECO:0000313" key="7">
    <source>
        <dbReference type="Proteomes" id="UP001175271"/>
    </source>
</evidence>
<dbReference type="InterPro" id="IPR001314">
    <property type="entry name" value="Peptidase_S1A"/>
</dbReference>
<gene>
    <name evidence="6" type="ORF">QR680_011703</name>
</gene>
<organism evidence="6 7">
    <name type="scientific">Steinernema hermaphroditum</name>
    <dbReference type="NCBI Taxonomy" id="289476"/>
    <lineage>
        <taxon>Eukaryota</taxon>
        <taxon>Metazoa</taxon>
        <taxon>Ecdysozoa</taxon>
        <taxon>Nematoda</taxon>
        <taxon>Chromadorea</taxon>
        <taxon>Rhabditida</taxon>
        <taxon>Tylenchina</taxon>
        <taxon>Panagrolaimomorpha</taxon>
        <taxon>Strongyloidoidea</taxon>
        <taxon>Steinernematidae</taxon>
        <taxon>Steinernema</taxon>
    </lineage>
</organism>
<dbReference type="Proteomes" id="UP001175271">
    <property type="component" value="Unassembled WGS sequence"/>
</dbReference>
<keyword evidence="1" id="KW-1015">Disulfide bond</keyword>
<dbReference type="EMBL" id="JAUCMV010000002">
    <property type="protein sequence ID" value="KAK0414972.1"/>
    <property type="molecule type" value="Genomic_DNA"/>
</dbReference>
<dbReference type="PROSITE" id="PS00134">
    <property type="entry name" value="TRYPSIN_HIS"/>
    <property type="match status" value="1"/>
</dbReference>
<dbReference type="InterPro" id="IPR051487">
    <property type="entry name" value="Ser/Thr_Proteases_Immune/Dev"/>
</dbReference>
<evidence type="ECO:0000256" key="1">
    <source>
        <dbReference type="ARBA" id="ARBA00023157"/>
    </source>
</evidence>
<feature type="chain" id="PRO_5041383348" description="Peptidase S1 domain-containing protein" evidence="4">
    <location>
        <begin position="18"/>
        <end position="278"/>
    </location>
</feature>
<keyword evidence="3" id="KW-0645">Protease</keyword>
<dbReference type="InterPro" id="IPR018114">
    <property type="entry name" value="TRYPSIN_HIS"/>
</dbReference>
<evidence type="ECO:0000259" key="5">
    <source>
        <dbReference type="PROSITE" id="PS50240"/>
    </source>
</evidence>
<dbReference type="GO" id="GO:0006508">
    <property type="term" value="P:proteolysis"/>
    <property type="evidence" value="ECO:0007669"/>
    <property type="project" value="UniProtKB-KW"/>
</dbReference>
<protein>
    <recommendedName>
        <fullName evidence="5">Peptidase S1 domain-containing protein</fullName>
    </recommendedName>
</protein>
<dbReference type="InterPro" id="IPR043504">
    <property type="entry name" value="Peptidase_S1_PA_chymotrypsin"/>
</dbReference>
<dbReference type="AlphaFoldDB" id="A0AA39I1X4"/>
<reference evidence="6" key="1">
    <citation type="submission" date="2023-06" db="EMBL/GenBank/DDBJ databases">
        <title>Genomic analysis of the entomopathogenic nematode Steinernema hermaphroditum.</title>
        <authorList>
            <person name="Schwarz E.M."/>
            <person name="Heppert J.K."/>
            <person name="Baniya A."/>
            <person name="Schwartz H.T."/>
            <person name="Tan C.-H."/>
            <person name="Antoshechkin I."/>
            <person name="Sternberg P.W."/>
            <person name="Goodrich-Blair H."/>
            <person name="Dillman A.R."/>
        </authorList>
    </citation>
    <scope>NUCLEOTIDE SEQUENCE</scope>
    <source>
        <strain evidence="6">PS9179</strain>
        <tissue evidence="6">Whole animal</tissue>
    </source>
</reference>